<feature type="transmembrane region" description="Helical" evidence="6">
    <location>
        <begin position="63"/>
        <end position="81"/>
    </location>
</feature>
<protein>
    <submittedName>
        <fullName evidence="8">MFS transporter</fullName>
    </submittedName>
</protein>
<dbReference type="EMBL" id="CP043538">
    <property type="protein sequence ID" value="QGY01899.1"/>
    <property type="molecule type" value="Genomic_DNA"/>
</dbReference>
<dbReference type="Pfam" id="PF07690">
    <property type="entry name" value="MFS_1"/>
    <property type="match status" value="1"/>
</dbReference>
<feature type="transmembrane region" description="Helical" evidence="6">
    <location>
        <begin position="314"/>
        <end position="337"/>
    </location>
</feature>
<dbReference type="InterPro" id="IPR020846">
    <property type="entry name" value="MFS_dom"/>
</dbReference>
<comment type="subcellular location">
    <subcellularLocation>
        <location evidence="1">Cell membrane</location>
        <topology evidence="1">Multi-pass membrane protein</topology>
    </subcellularLocation>
</comment>
<evidence type="ECO:0000259" key="7">
    <source>
        <dbReference type="PROSITE" id="PS50850"/>
    </source>
</evidence>
<keyword evidence="4 6" id="KW-1133">Transmembrane helix</keyword>
<feature type="transmembrane region" description="Helical" evidence="6">
    <location>
        <begin position="287"/>
        <end position="308"/>
    </location>
</feature>
<evidence type="ECO:0000256" key="4">
    <source>
        <dbReference type="ARBA" id="ARBA00022989"/>
    </source>
</evidence>
<reference evidence="8 9" key="1">
    <citation type="journal article" date="2012" name="Genet. Mol. Biol.">
        <title>Analysis of 16S rRNA and mxaF genes revealing insights into Methylobacterium niche-specific plant association.</title>
        <authorList>
            <person name="Dourado M.N."/>
            <person name="Andreote F.D."/>
            <person name="Dini-Andreote F."/>
            <person name="Conti R."/>
            <person name="Araujo J.M."/>
            <person name="Araujo W.L."/>
        </authorList>
    </citation>
    <scope>NUCLEOTIDE SEQUENCE [LARGE SCALE GENOMIC DNA]</scope>
    <source>
        <strain evidence="8 9">SR1.6/6</strain>
    </source>
</reference>
<evidence type="ECO:0000256" key="1">
    <source>
        <dbReference type="ARBA" id="ARBA00004651"/>
    </source>
</evidence>
<keyword evidence="5 6" id="KW-0472">Membrane</keyword>
<dbReference type="InterPro" id="IPR011701">
    <property type="entry name" value="MFS"/>
</dbReference>
<dbReference type="CDD" id="cd17324">
    <property type="entry name" value="MFS_NepI_like"/>
    <property type="match status" value="1"/>
</dbReference>
<feature type="transmembrane region" description="Helical" evidence="6">
    <location>
        <begin position="258"/>
        <end position="280"/>
    </location>
</feature>
<dbReference type="GO" id="GO:0022857">
    <property type="term" value="F:transmembrane transporter activity"/>
    <property type="evidence" value="ECO:0007669"/>
    <property type="project" value="InterPro"/>
</dbReference>
<dbReference type="SUPFAM" id="SSF103473">
    <property type="entry name" value="MFS general substrate transporter"/>
    <property type="match status" value="1"/>
</dbReference>
<evidence type="ECO:0000256" key="3">
    <source>
        <dbReference type="ARBA" id="ARBA00022692"/>
    </source>
</evidence>
<evidence type="ECO:0000313" key="9">
    <source>
        <dbReference type="Proteomes" id="UP000012488"/>
    </source>
</evidence>
<dbReference type="GO" id="GO:0005886">
    <property type="term" value="C:plasma membrane"/>
    <property type="evidence" value="ECO:0007669"/>
    <property type="project" value="UniProtKB-SubCell"/>
</dbReference>
<name>A0A6B9FIW1_9HYPH</name>
<feature type="domain" description="Major facilitator superfamily (MFS) profile" evidence="7">
    <location>
        <begin position="27"/>
        <end position="402"/>
    </location>
</feature>
<dbReference type="RefSeq" id="WP_010685645.1">
    <property type="nucleotide sequence ID" value="NZ_CP043538.1"/>
</dbReference>
<dbReference type="AlphaFoldDB" id="A0A6B9FIW1"/>
<gene>
    <name evidence="8" type="ORF">MMSR116_08410</name>
</gene>
<feature type="transmembrane region" description="Helical" evidence="6">
    <location>
        <begin position="118"/>
        <end position="139"/>
    </location>
</feature>
<sequence>MNANQACATENAFMDKTGAPATRGWAAVFAMALCSATLVASEFMPVSLLTPIAGDLHMSEGNAGQAIAVSGLFAVITSLSVSTATRGIDRRVVLLSLTVLMMVSGLMVALAPNALVFMAGRALVGVVIGGFWSMSAATAMRLVPEAQVPQALGLLNGGNALATTVAAPLGSFLGQYIGWRGAFFCVVPLAAVTLAWLFASLPAMPSARGTAQGGTVFRVLRRRTVPLGMLGSSLFFLGQFAVFTYLRPFLETVTQVGVTTLSLILLVMGGSGLLGTYLIGLLLKARLYSILIATPVAMAAIGIATMAFGASPFAVTVLLACWGLVGTAAPVAWWTWVSRVLPDDAEAGGGLFVAVVQMAIALGATLGGVAYDGGGYRSTFEFGALAFGAATVVTVLAWRQGNRTVAA</sequence>
<keyword evidence="2" id="KW-1003">Cell membrane</keyword>
<proteinExistence type="predicted"/>
<feature type="transmembrane region" description="Helical" evidence="6">
    <location>
        <begin position="24"/>
        <end position="43"/>
    </location>
</feature>
<keyword evidence="3 6" id="KW-0812">Transmembrane</keyword>
<evidence type="ECO:0000313" key="8">
    <source>
        <dbReference type="EMBL" id="QGY01899.1"/>
    </source>
</evidence>
<dbReference type="Gene3D" id="1.20.1250.20">
    <property type="entry name" value="MFS general substrate transporter like domains"/>
    <property type="match status" value="1"/>
</dbReference>
<evidence type="ECO:0000256" key="2">
    <source>
        <dbReference type="ARBA" id="ARBA00022475"/>
    </source>
</evidence>
<accession>A0A6B9FIW1</accession>
<dbReference type="PROSITE" id="PS50850">
    <property type="entry name" value="MFS"/>
    <property type="match status" value="1"/>
</dbReference>
<dbReference type="Proteomes" id="UP000012488">
    <property type="component" value="Chromosome"/>
</dbReference>
<feature type="transmembrane region" description="Helical" evidence="6">
    <location>
        <begin position="225"/>
        <end position="246"/>
    </location>
</feature>
<dbReference type="InterPro" id="IPR036259">
    <property type="entry name" value="MFS_trans_sf"/>
</dbReference>
<dbReference type="KEGG" id="mmes:MMSR116_08410"/>
<organism evidence="8 9">
    <name type="scientific">Methylobacterium mesophilicum SR1.6/6</name>
    <dbReference type="NCBI Taxonomy" id="908290"/>
    <lineage>
        <taxon>Bacteria</taxon>
        <taxon>Pseudomonadati</taxon>
        <taxon>Pseudomonadota</taxon>
        <taxon>Alphaproteobacteria</taxon>
        <taxon>Hyphomicrobiales</taxon>
        <taxon>Methylobacteriaceae</taxon>
        <taxon>Methylobacterium</taxon>
    </lineage>
</organism>
<feature type="transmembrane region" description="Helical" evidence="6">
    <location>
        <begin position="382"/>
        <end position="398"/>
    </location>
</feature>
<dbReference type="InterPro" id="IPR050189">
    <property type="entry name" value="MFS_Efflux_Transporters"/>
</dbReference>
<dbReference type="PANTHER" id="PTHR43124">
    <property type="entry name" value="PURINE EFFLUX PUMP PBUE"/>
    <property type="match status" value="1"/>
</dbReference>
<feature type="transmembrane region" description="Helical" evidence="6">
    <location>
        <begin position="93"/>
        <end position="112"/>
    </location>
</feature>
<feature type="transmembrane region" description="Helical" evidence="6">
    <location>
        <begin position="181"/>
        <end position="204"/>
    </location>
</feature>
<feature type="transmembrane region" description="Helical" evidence="6">
    <location>
        <begin position="151"/>
        <end position="169"/>
    </location>
</feature>
<evidence type="ECO:0000256" key="6">
    <source>
        <dbReference type="SAM" id="Phobius"/>
    </source>
</evidence>
<reference evidence="8 9" key="2">
    <citation type="journal article" date="2013" name="Genome Announc.">
        <title>Draft Genome Sequence of Methylobacterium mesophilicum Strain SR1.6/6, Isolated from Citrus sinensis.</title>
        <authorList>
            <person name="Marinho Almeida D."/>
            <person name="Dini-Andreote F."/>
            <person name="Camargo Neves A.A."/>
            <person name="Juca Ramos R.T."/>
            <person name="Andreote F.D."/>
            <person name="Carneiro A.R."/>
            <person name="Oliveira de Souza Lima A."/>
            <person name="Caracciolo Gomes de Sa P.H."/>
            <person name="Ribeiro Barbosa M.S."/>
            <person name="Araujo W.L."/>
            <person name="Silva A."/>
        </authorList>
    </citation>
    <scope>NUCLEOTIDE SEQUENCE [LARGE SCALE GENOMIC DNA]</scope>
    <source>
        <strain evidence="8 9">SR1.6/6</strain>
    </source>
</reference>
<evidence type="ECO:0000256" key="5">
    <source>
        <dbReference type="ARBA" id="ARBA00023136"/>
    </source>
</evidence>
<dbReference type="OrthoDB" id="9812189at2"/>
<dbReference type="PANTHER" id="PTHR43124:SF5">
    <property type="entry name" value="PURINE RIBONUCLEOSIDE EFFLUX PUMP NEPI"/>
    <property type="match status" value="1"/>
</dbReference>
<feature type="transmembrane region" description="Helical" evidence="6">
    <location>
        <begin position="349"/>
        <end position="370"/>
    </location>
</feature>